<comment type="caution">
    <text evidence="4">The sequence shown here is derived from an EMBL/GenBank/DDBJ whole genome shotgun (WGS) entry which is preliminary data.</text>
</comment>
<dbReference type="OrthoDB" id="580851at2"/>
<organism evidence="4 5">
    <name type="scientific">Bradyrhizobium centrolobii</name>
    <dbReference type="NCBI Taxonomy" id="1505087"/>
    <lineage>
        <taxon>Bacteria</taxon>
        <taxon>Pseudomonadati</taxon>
        <taxon>Pseudomonadota</taxon>
        <taxon>Alphaproteobacteria</taxon>
        <taxon>Hyphomicrobiales</taxon>
        <taxon>Nitrobacteraceae</taxon>
        <taxon>Bradyrhizobium</taxon>
    </lineage>
</organism>
<dbReference type="Proteomes" id="UP000076959">
    <property type="component" value="Unassembled WGS sequence"/>
</dbReference>
<dbReference type="CDD" id="cd04659">
    <property type="entry name" value="Piwi_piwi-like_ProArk"/>
    <property type="match status" value="1"/>
</dbReference>
<dbReference type="PROSITE" id="PS50822">
    <property type="entry name" value="PIWI"/>
    <property type="match status" value="1"/>
</dbReference>
<protein>
    <recommendedName>
        <fullName evidence="2">Protein argonaute</fullName>
    </recommendedName>
</protein>
<dbReference type="AlphaFoldDB" id="A0A176YZJ0"/>
<proteinExistence type="inferred from homology"/>
<reference evidence="4 5" key="1">
    <citation type="submission" date="2016-03" db="EMBL/GenBank/DDBJ databases">
        <title>Draft Genome Sequence of the Strain BR 10245 (Bradyrhizobium sp.) isolated from nodules of Centrolobium paraense.</title>
        <authorList>
            <person name="Simoes-Araujo J.L.Sr."/>
            <person name="Barauna A.C."/>
            <person name="Silva K."/>
            <person name="Zilli J.E."/>
        </authorList>
    </citation>
    <scope>NUCLEOTIDE SEQUENCE [LARGE SCALE GENOMIC DNA]</scope>
    <source>
        <strain evidence="4 5">BR 10245</strain>
    </source>
</reference>
<dbReference type="InterPro" id="IPR012337">
    <property type="entry name" value="RNaseH-like_sf"/>
</dbReference>
<evidence type="ECO:0000256" key="1">
    <source>
        <dbReference type="ARBA" id="ARBA00035012"/>
    </source>
</evidence>
<dbReference type="Gene3D" id="3.30.420.10">
    <property type="entry name" value="Ribonuclease H-like superfamily/Ribonuclease H"/>
    <property type="match status" value="1"/>
</dbReference>
<dbReference type="GO" id="GO:0003676">
    <property type="term" value="F:nucleic acid binding"/>
    <property type="evidence" value="ECO:0007669"/>
    <property type="project" value="InterPro"/>
</dbReference>
<dbReference type="EMBL" id="LUUB01000039">
    <property type="protein sequence ID" value="OAF12686.1"/>
    <property type="molecule type" value="Genomic_DNA"/>
</dbReference>
<sequence>MPQPRNLFTNGFKVELPEAIDVIVREFPNPSEVKAERERLDGFWFIHWVGGKLYHLRLRSGGPNVDGEVKPLRVRSHPWLLRARIDDVIGDAVSQYTPIRVRPFTFLAQKAELIAPAAQSAKILHPLLSGFKVTPRFVLNAKVYEPNDGVAGLGVFVNVGMHYDIDVPLSDLHAANIDLAGMYVVRRNPEKGQRRLAGRIGRLAGTQVHLSEATDTDVVPVDSIKLEGSRENVARCLTGLLGAGRYKALVNALDDEQTAYRLGPDFDGVVGKMGAHLAKTPLPIAQGVEAKITDRIVFKNDDTTRSVYVTPPVDYVFDRTGAKSAAYAWPGLSQFGPYDRATFTNKSPRLLVVFPASTQGKVEALLRAFRDGLGASYRGFPKGFRDLFGLVQVDFVMCPVAVSIADKATAEATYRQAIEARLSSGEEVQGSIIVLFDEHAHLKGLQNPYIRTKALLLTLGIPTQEVRMWTVGQPPGQLQYTLQNFSVSVYAKLNGTPWTVNQDKAISDELVVGMGFAELSGSRFEDRQRFVGITTVFSGDGTYLLGNVSKECNYAGYPDMVRESMLGILKELKARNNWRPGDTVRVIFHAHRPLKRVDVAKIVFACTREIGAEQDIQMAFVTVSHDHPFFIIDRGEKGEPIKRDSDIMKGMFAPVRGTIARIGRSTRLLAANSGKLIKRQNSPLPAPLLISLHEDSTFKDVDYLAEQVLKFTSLSWRSTLPAGTPVTIFYSERIAELLGRLKDVPNFSTTALSVKLKWSRWFL</sequence>
<evidence type="ECO:0000259" key="3">
    <source>
        <dbReference type="PROSITE" id="PS50822"/>
    </source>
</evidence>
<feature type="domain" description="Piwi" evidence="3">
    <location>
        <begin position="431"/>
        <end position="743"/>
    </location>
</feature>
<comment type="similarity">
    <text evidence="1">Belongs to the argonaute family. Long pAgo subfamily.</text>
</comment>
<dbReference type="SUPFAM" id="SSF53098">
    <property type="entry name" value="Ribonuclease H-like"/>
    <property type="match status" value="1"/>
</dbReference>
<dbReference type="SMART" id="SM00950">
    <property type="entry name" value="Piwi"/>
    <property type="match status" value="1"/>
</dbReference>
<evidence type="ECO:0000313" key="4">
    <source>
        <dbReference type="EMBL" id="OAF12686.1"/>
    </source>
</evidence>
<dbReference type="Gene3D" id="3.40.50.2300">
    <property type="match status" value="1"/>
</dbReference>
<accession>A0A176YZJ0</accession>
<dbReference type="InterPro" id="IPR003165">
    <property type="entry name" value="Piwi"/>
</dbReference>
<dbReference type="SMR" id="A0A176YZJ0"/>
<gene>
    <name evidence="4" type="ORF">AYJ54_46420</name>
</gene>
<name>A0A176YZJ0_9BRAD</name>
<keyword evidence="5" id="KW-1185">Reference proteome</keyword>
<evidence type="ECO:0000256" key="2">
    <source>
        <dbReference type="ARBA" id="ARBA00035032"/>
    </source>
</evidence>
<dbReference type="Pfam" id="PF02171">
    <property type="entry name" value="Piwi"/>
    <property type="match status" value="1"/>
</dbReference>
<evidence type="ECO:0000313" key="5">
    <source>
        <dbReference type="Proteomes" id="UP000076959"/>
    </source>
</evidence>
<dbReference type="RefSeq" id="WP_082905585.1">
    <property type="nucleotide sequence ID" value="NZ_LUUB01000039.1"/>
</dbReference>
<dbReference type="InterPro" id="IPR036397">
    <property type="entry name" value="RNaseH_sf"/>
</dbReference>